<dbReference type="NCBIfam" id="TIGR00005">
    <property type="entry name" value="rluA_subfam"/>
    <property type="match status" value="1"/>
</dbReference>
<protein>
    <recommendedName>
        <fullName evidence="3">Pseudouridine synthase</fullName>
        <ecNumber evidence="3">5.4.99.-</ecNumber>
    </recommendedName>
</protein>
<evidence type="ECO:0000256" key="2">
    <source>
        <dbReference type="ARBA" id="ARBA00010876"/>
    </source>
</evidence>
<dbReference type="InterPro" id="IPR050188">
    <property type="entry name" value="RluA_PseudoU_synthase"/>
</dbReference>
<evidence type="ECO:0000259" key="4">
    <source>
        <dbReference type="Pfam" id="PF00849"/>
    </source>
</evidence>
<dbReference type="EMBL" id="JAWJZB010000003">
    <property type="protein sequence ID" value="MDV5087793.1"/>
    <property type="molecule type" value="Genomic_DNA"/>
</dbReference>
<organism evidence="5 6">
    <name type="scientific">Veillonella absiana</name>
    <dbReference type="NCBI Taxonomy" id="3079305"/>
    <lineage>
        <taxon>Bacteria</taxon>
        <taxon>Bacillati</taxon>
        <taxon>Bacillota</taxon>
        <taxon>Negativicutes</taxon>
        <taxon>Veillonellales</taxon>
        <taxon>Veillonellaceae</taxon>
        <taxon>Veillonella</taxon>
    </lineage>
</organism>
<comment type="function">
    <text evidence="3">Responsible for synthesis of pseudouridine from uracil.</text>
</comment>
<dbReference type="CDD" id="cd02869">
    <property type="entry name" value="PseudoU_synth_RluA_like"/>
    <property type="match status" value="1"/>
</dbReference>
<dbReference type="RefSeq" id="WP_317329619.1">
    <property type="nucleotide sequence ID" value="NZ_JAWJZA010000001.1"/>
</dbReference>
<dbReference type="InterPro" id="IPR020103">
    <property type="entry name" value="PsdUridine_synth_cat_dom_sf"/>
</dbReference>
<dbReference type="PANTHER" id="PTHR21600:SF87">
    <property type="entry name" value="RNA PSEUDOURIDYLATE SYNTHASE DOMAIN-CONTAINING PROTEIN 1"/>
    <property type="match status" value="1"/>
</dbReference>
<comment type="caution">
    <text evidence="5">The sequence shown here is derived from an EMBL/GenBank/DDBJ whole genome shotgun (WGS) entry which is preliminary data.</text>
</comment>
<dbReference type="GO" id="GO:0016853">
    <property type="term" value="F:isomerase activity"/>
    <property type="evidence" value="ECO:0007669"/>
    <property type="project" value="UniProtKB-KW"/>
</dbReference>
<dbReference type="PANTHER" id="PTHR21600">
    <property type="entry name" value="MITOCHONDRIAL RNA PSEUDOURIDINE SYNTHASE"/>
    <property type="match status" value="1"/>
</dbReference>
<gene>
    <name evidence="5" type="ORF">RVY80_02895</name>
</gene>
<evidence type="ECO:0000256" key="3">
    <source>
        <dbReference type="RuleBase" id="RU362028"/>
    </source>
</evidence>
<evidence type="ECO:0000313" key="5">
    <source>
        <dbReference type="EMBL" id="MDV5087793.1"/>
    </source>
</evidence>
<dbReference type="InterPro" id="IPR006145">
    <property type="entry name" value="PsdUridine_synth_RsuA/RluA"/>
</dbReference>
<dbReference type="PROSITE" id="PS01129">
    <property type="entry name" value="PSI_RLU"/>
    <property type="match status" value="1"/>
</dbReference>
<feature type="domain" description="Pseudouridine synthase RsuA/RluA-like" evidence="4">
    <location>
        <begin position="89"/>
        <end position="253"/>
    </location>
</feature>
<dbReference type="InterPro" id="IPR006224">
    <property type="entry name" value="PsdUridine_synth_RluA-like_CS"/>
</dbReference>
<sequence length="308" mass="34792">MINHLQSIISIKIPPHTPTQSINHTIKKANISQRSRRKLRNDGVFLLNGKACTWDTLVHCGDTLQVFLPTESSITSWAHTLDIIYEDEHLLIINKPSGLLMHPTSTVRDKTLANAVMHYYESTKQSYDFHPVHRLDKDTSGIVVLAKTARVQHLFTKQHITFHKVYDAIVEGHMPLAQLAIHWPIARKERSIIERCVHKNGKAAHTDVTVIKTGAMAKPLCNDTISSGAQPYTHIRCILHTGRTHQIRVHLSHLGYPLLGDDIYGGHLNVIQRQALHASELWFAHPVTGEELHLHAELPNDLKNILVL</sequence>
<dbReference type="EC" id="5.4.99.-" evidence="3"/>
<name>A0ABU3Z794_9FIRM</name>
<dbReference type="SUPFAM" id="SSF55120">
    <property type="entry name" value="Pseudouridine synthase"/>
    <property type="match status" value="1"/>
</dbReference>
<keyword evidence="6" id="KW-1185">Reference proteome</keyword>
<dbReference type="Gene3D" id="3.30.2350.10">
    <property type="entry name" value="Pseudouridine synthase"/>
    <property type="match status" value="1"/>
</dbReference>
<reference evidence="5 6" key="1">
    <citation type="submission" date="2023-10" db="EMBL/GenBank/DDBJ databases">
        <title>Veillonella sp. nov., isolated from a pig farm feces dump.</title>
        <authorList>
            <person name="Chang Y.-H."/>
        </authorList>
    </citation>
    <scope>NUCLEOTIDE SEQUENCE [LARGE SCALE GENOMIC DNA]</scope>
    <source>
        <strain evidence="5 6">YH-vei2233</strain>
    </source>
</reference>
<dbReference type="InterPro" id="IPR006225">
    <property type="entry name" value="PsdUridine_synth_RluC/D"/>
</dbReference>
<comment type="catalytic activity">
    <reaction evidence="1 3">
        <text>a uridine in RNA = a pseudouridine in RNA</text>
        <dbReference type="Rhea" id="RHEA:48348"/>
        <dbReference type="Rhea" id="RHEA-COMP:12068"/>
        <dbReference type="Rhea" id="RHEA-COMP:12069"/>
        <dbReference type="ChEBI" id="CHEBI:65314"/>
        <dbReference type="ChEBI" id="CHEBI:65315"/>
    </reaction>
</comment>
<keyword evidence="3 5" id="KW-0413">Isomerase</keyword>
<dbReference type="Pfam" id="PF00849">
    <property type="entry name" value="PseudoU_synth_2"/>
    <property type="match status" value="1"/>
</dbReference>
<accession>A0ABU3Z794</accession>
<comment type="similarity">
    <text evidence="2 3">Belongs to the pseudouridine synthase RluA family.</text>
</comment>
<proteinExistence type="inferred from homology"/>
<evidence type="ECO:0000313" key="6">
    <source>
        <dbReference type="Proteomes" id="UP001272515"/>
    </source>
</evidence>
<evidence type="ECO:0000256" key="1">
    <source>
        <dbReference type="ARBA" id="ARBA00000073"/>
    </source>
</evidence>
<dbReference type="Proteomes" id="UP001272515">
    <property type="component" value="Unassembled WGS sequence"/>
</dbReference>